<protein>
    <recommendedName>
        <fullName evidence="1">NAD(P)-binding domain-containing protein</fullName>
    </recommendedName>
</protein>
<dbReference type="Gene3D" id="3.40.50.720">
    <property type="entry name" value="NAD(P)-binding Rossmann-like Domain"/>
    <property type="match status" value="1"/>
</dbReference>
<dbReference type="InterPro" id="IPR036291">
    <property type="entry name" value="NAD(P)-bd_dom_sf"/>
</dbReference>
<dbReference type="OrthoDB" id="419598at2759"/>
<dbReference type="PANTHER" id="PTHR43355">
    <property type="entry name" value="FLAVIN REDUCTASE (NADPH)"/>
    <property type="match status" value="1"/>
</dbReference>
<evidence type="ECO:0000259" key="1">
    <source>
        <dbReference type="Pfam" id="PF13460"/>
    </source>
</evidence>
<dbReference type="STRING" id="32264.T1KVS0"/>
<dbReference type="InterPro" id="IPR051606">
    <property type="entry name" value="Polyketide_Oxido-like"/>
</dbReference>
<dbReference type="CDD" id="cd05244">
    <property type="entry name" value="BVR-B_like_SDR_a"/>
    <property type="match status" value="1"/>
</dbReference>
<dbReference type="HOGENOM" id="CLU_025711_2_0_1"/>
<sequence length="202" mass="21809">MSSIKKIVIFGATGNTGLATVAKAIAQGFEVTAFVRDQTKLPDDLKVASVVVGDVTNADDVDKAVQGQDAVVVVLGTRTNLGPTTVMSDGTRNIVESMKKHGIKRISVCLSAFLFWKPDAIPPPVINVHEDHLRMETIIKESGLDWVILCPPHIDNADGKGEYKLVKEQGAGPKISKHDLGDALLKVLNTDEWLHTRVGMGY</sequence>
<accession>T1KVS0</accession>
<dbReference type="KEGG" id="tut:107367634"/>
<feature type="domain" description="NAD(P)-binding" evidence="1">
    <location>
        <begin position="11"/>
        <end position="190"/>
    </location>
</feature>
<dbReference type="InterPro" id="IPR016040">
    <property type="entry name" value="NAD(P)-bd_dom"/>
</dbReference>
<dbReference type="OMA" id="DHERMIN"/>
<dbReference type="EMBL" id="CAEY01000613">
    <property type="status" value="NOT_ANNOTATED_CDS"/>
    <property type="molecule type" value="Genomic_DNA"/>
</dbReference>
<reference evidence="2" key="2">
    <citation type="submission" date="2015-06" db="UniProtKB">
        <authorList>
            <consortium name="EnsemblMetazoa"/>
        </authorList>
    </citation>
    <scope>IDENTIFICATION</scope>
</reference>
<dbReference type="Proteomes" id="UP000015104">
    <property type="component" value="Unassembled WGS sequence"/>
</dbReference>
<dbReference type="SUPFAM" id="SSF51735">
    <property type="entry name" value="NAD(P)-binding Rossmann-fold domains"/>
    <property type="match status" value="1"/>
</dbReference>
<dbReference type="Pfam" id="PF13460">
    <property type="entry name" value="NAD_binding_10"/>
    <property type="match status" value="1"/>
</dbReference>
<evidence type="ECO:0000313" key="3">
    <source>
        <dbReference type="Proteomes" id="UP000015104"/>
    </source>
</evidence>
<name>T1KVS0_TETUR</name>
<reference evidence="3" key="1">
    <citation type="submission" date="2011-08" db="EMBL/GenBank/DDBJ databases">
        <authorList>
            <person name="Rombauts S."/>
        </authorList>
    </citation>
    <scope>NUCLEOTIDE SEQUENCE</scope>
    <source>
        <strain evidence="3">London</strain>
    </source>
</reference>
<proteinExistence type="predicted"/>
<organism evidence="2 3">
    <name type="scientific">Tetranychus urticae</name>
    <name type="common">Two-spotted spider mite</name>
    <dbReference type="NCBI Taxonomy" id="32264"/>
    <lineage>
        <taxon>Eukaryota</taxon>
        <taxon>Metazoa</taxon>
        <taxon>Ecdysozoa</taxon>
        <taxon>Arthropoda</taxon>
        <taxon>Chelicerata</taxon>
        <taxon>Arachnida</taxon>
        <taxon>Acari</taxon>
        <taxon>Acariformes</taxon>
        <taxon>Trombidiformes</taxon>
        <taxon>Prostigmata</taxon>
        <taxon>Eleutherengona</taxon>
        <taxon>Raphignathae</taxon>
        <taxon>Tetranychoidea</taxon>
        <taxon>Tetranychidae</taxon>
        <taxon>Tetranychus</taxon>
    </lineage>
</organism>
<evidence type="ECO:0000313" key="2">
    <source>
        <dbReference type="EnsemblMetazoa" id="tetur23g01640.1"/>
    </source>
</evidence>
<gene>
    <name evidence="2" type="primary">107367634</name>
</gene>
<keyword evidence="3" id="KW-1185">Reference proteome</keyword>
<dbReference type="EnsemblMetazoa" id="tetur23g01640.1">
    <property type="protein sequence ID" value="tetur23g01640.1"/>
    <property type="gene ID" value="tetur23g01640"/>
</dbReference>
<dbReference type="eggNOG" id="ENOG502RY9R">
    <property type="taxonomic scope" value="Eukaryota"/>
</dbReference>
<dbReference type="GO" id="GO:0004074">
    <property type="term" value="F:biliverdin reductase [NAD(P)H] activity"/>
    <property type="evidence" value="ECO:0007669"/>
    <property type="project" value="TreeGrafter"/>
</dbReference>
<dbReference type="GO" id="GO:0042602">
    <property type="term" value="F:riboflavin reductase (NADPH) activity"/>
    <property type="evidence" value="ECO:0007669"/>
    <property type="project" value="TreeGrafter"/>
</dbReference>
<dbReference type="AlphaFoldDB" id="T1KVS0"/>
<dbReference type="PANTHER" id="PTHR43355:SF2">
    <property type="entry name" value="FLAVIN REDUCTASE (NADPH)"/>
    <property type="match status" value="1"/>
</dbReference>